<proteinExistence type="predicted"/>
<dbReference type="Gene3D" id="3.40.970.10">
    <property type="entry name" value="Ribonuclease H1, N-terminal domain"/>
    <property type="match status" value="1"/>
</dbReference>
<reference evidence="2" key="1">
    <citation type="submission" date="2019-08" db="EMBL/GenBank/DDBJ databases">
        <authorList>
            <person name="Kucharzyk K."/>
            <person name="Murdoch R.W."/>
            <person name="Higgins S."/>
            <person name="Loffler F."/>
        </authorList>
    </citation>
    <scope>NUCLEOTIDE SEQUENCE</scope>
</reference>
<feature type="domain" description="Ribonuclease H1 N-terminal" evidence="1">
    <location>
        <begin position="5"/>
        <end position="49"/>
    </location>
</feature>
<sequence length="127" mass="14811">MSKQKFYAIKKGKGVENKIVSTWEECKSLVEGYHSEFKSFKTEEDALKYLGIKSKRNKKNKKASKKSDSGIVNLNVQSKDNKSNSFKVQISDELYNDFIEKCIEKHLSKDMILAFIINQWTYDENQK</sequence>
<protein>
    <recommendedName>
        <fullName evidence="1">Ribonuclease H1 N-terminal domain-containing protein</fullName>
    </recommendedName>
</protein>
<evidence type="ECO:0000259" key="1">
    <source>
        <dbReference type="Pfam" id="PF01693"/>
    </source>
</evidence>
<evidence type="ECO:0000313" key="2">
    <source>
        <dbReference type="EMBL" id="MPM25769.1"/>
    </source>
</evidence>
<dbReference type="InterPro" id="IPR009027">
    <property type="entry name" value="Ribosomal_bL9/RNase_H1_N"/>
</dbReference>
<gene>
    <name evidence="2" type="ORF">SDC9_72269</name>
</gene>
<dbReference type="EMBL" id="VSSQ01004575">
    <property type="protein sequence ID" value="MPM25769.1"/>
    <property type="molecule type" value="Genomic_DNA"/>
</dbReference>
<dbReference type="Pfam" id="PF01693">
    <property type="entry name" value="Cauli_VI"/>
    <property type="match status" value="1"/>
</dbReference>
<accession>A0A644YBV2</accession>
<dbReference type="SUPFAM" id="SSF55658">
    <property type="entry name" value="L9 N-domain-like"/>
    <property type="match status" value="1"/>
</dbReference>
<dbReference type="AlphaFoldDB" id="A0A644YBV2"/>
<comment type="caution">
    <text evidence="2">The sequence shown here is derived from an EMBL/GenBank/DDBJ whole genome shotgun (WGS) entry which is preliminary data.</text>
</comment>
<dbReference type="InterPro" id="IPR037056">
    <property type="entry name" value="RNase_H1_N_sf"/>
</dbReference>
<dbReference type="InterPro" id="IPR011320">
    <property type="entry name" value="RNase_H1_N"/>
</dbReference>
<organism evidence="2">
    <name type="scientific">bioreactor metagenome</name>
    <dbReference type="NCBI Taxonomy" id="1076179"/>
    <lineage>
        <taxon>unclassified sequences</taxon>
        <taxon>metagenomes</taxon>
        <taxon>ecological metagenomes</taxon>
    </lineage>
</organism>
<name>A0A644YBV2_9ZZZZ</name>